<keyword evidence="2" id="KW-0472">Membrane</keyword>
<proteinExistence type="predicted"/>
<feature type="compositionally biased region" description="Basic residues" evidence="1">
    <location>
        <begin position="8"/>
        <end position="18"/>
    </location>
</feature>
<dbReference type="EMBL" id="JAAMOD010000059">
    <property type="protein sequence ID" value="KAF5243433.1"/>
    <property type="molecule type" value="Genomic_DNA"/>
</dbReference>
<organism evidence="3 4">
    <name type="scientific">Fusarium austroamericanum</name>
    <dbReference type="NCBI Taxonomy" id="282268"/>
    <lineage>
        <taxon>Eukaryota</taxon>
        <taxon>Fungi</taxon>
        <taxon>Dikarya</taxon>
        <taxon>Ascomycota</taxon>
        <taxon>Pezizomycotina</taxon>
        <taxon>Sordariomycetes</taxon>
        <taxon>Hypocreomycetidae</taxon>
        <taxon>Hypocreales</taxon>
        <taxon>Nectriaceae</taxon>
        <taxon>Fusarium</taxon>
    </lineage>
</organism>
<sequence>MAPSTEKRHLRWPTKTKRGFAGTVPDWTIAEDDDDKYDVHIMKRRSARHKVRRDTAKTSAQESELYVSMLEEYPTATATPTATQPYSAVSSTPTAIKYESESGSGSGSDSSDDESGSDDENEESDDEKESDPEPTGKTESVSDQDLEVKLPATATDSPSVQAPSAEGSTDGSMISGGDGIHSNVHKILLGVGSVGAFLLLLGVGFLVWKFYSKKNTSKKPPPVDDMSFEKPNRFEGLVSKIPFVGSRLGHKDWYTIEDPSPPYSSQVGDEKTRHFSSTQLPSPAYAPSSLPSPFEIPSSIPKQSNTHLAVPAKPWGAYRMSGRTEQTNYDIDAVSPTSTSFVENAVEVQVVARQVPREGLSPPYKPQHNRFPSDAPYAYGASRRQTGVSELSSISSGFGDGDIVVTPDYQTIQSVPTMPTPSRQPTWKTSTNTFSRRDTVSTVASVEGRPRFRSVNSWVKQQNGQLRRAQRQQEQSDAPPVPALAPPPEQDFRYMLPDDERPRPVEMV</sequence>
<keyword evidence="2" id="KW-1133">Transmembrane helix</keyword>
<name>A0AAN6HIC7_FUSAU</name>
<dbReference type="AlphaFoldDB" id="A0AAN6HIC7"/>
<feature type="region of interest" description="Disordered" evidence="1">
    <location>
        <begin position="259"/>
        <end position="289"/>
    </location>
</feature>
<feature type="compositionally biased region" description="Polar residues" evidence="1">
    <location>
        <begin position="154"/>
        <end position="172"/>
    </location>
</feature>
<evidence type="ECO:0008006" key="5">
    <source>
        <dbReference type="Google" id="ProtNLM"/>
    </source>
</evidence>
<evidence type="ECO:0000313" key="3">
    <source>
        <dbReference type="EMBL" id="KAF5243433.1"/>
    </source>
</evidence>
<evidence type="ECO:0000256" key="1">
    <source>
        <dbReference type="SAM" id="MobiDB-lite"/>
    </source>
</evidence>
<accession>A0AAN6HIC7</accession>
<evidence type="ECO:0000313" key="4">
    <source>
        <dbReference type="Proteomes" id="UP000537989"/>
    </source>
</evidence>
<dbReference type="Proteomes" id="UP000537989">
    <property type="component" value="Unassembled WGS sequence"/>
</dbReference>
<keyword evidence="2" id="KW-0812">Transmembrane</keyword>
<feature type="compositionally biased region" description="Acidic residues" evidence="1">
    <location>
        <begin position="110"/>
        <end position="132"/>
    </location>
</feature>
<keyword evidence="4" id="KW-1185">Reference proteome</keyword>
<reference evidence="3 4" key="1">
    <citation type="submission" date="2020-02" db="EMBL/GenBank/DDBJ databases">
        <title>Identification and distribution of gene clusters putatively required for synthesis of sphingolipid metabolism inhibitors in phylogenetically diverse species of the filamentous fungus Fusarium.</title>
        <authorList>
            <person name="Kim H.-S."/>
            <person name="Busman M."/>
            <person name="Brown D.W."/>
            <person name="Divon H."/>
            <person name="Uhlig S."/>
            <person name="Proctor R.H."/>
        </authorList>
    </citation>
    <scope>NUCLEOTIDE SEQUENCE [LARGE SCALE GENOMIC DNA]</scope>
    <source>
        <strain evidence="3 4">NRRL 2903</strain>
    </source>
</reference>
<evidence type="ECO:0000256" key="2">
    <source>
        <dbReference type="SAM" id="Phobius"/>
    </source>
</evidence>
<feature type="transmembrane region" description="Helical" evidence="2">
    <location>
        <begin position="187"/>
        <end position="208"/>
    </location>
</feature>
<feature type="region of interest" description="Disordered" evidence="1">
    <location>
        <begin position="77"/>
        <end position="174"/>
    </location>
</feature>
<feature type="compositionally biased region" description="Basic and acidic residues" evidence="1">
    <location>
        <begin position="490"/>
        <end position="508"/>
    </location>
</feature>
<feature type="region of interest" description="Disordered" evidence="1">
    <location>
        <begin position="1"/>
        <end position="21"/>
    </location>
</feature>
<feature type="region of interest" description="Disordered" evidence="1">
    <location>
        <begin position="454"/>
        <end position="508"/>
    </location>
</feature>
<protein>
    <recommendedName>
        <fullName evidence="5">Mid2 domain-containing protein</fullName>
    </recommendedName>
</protein>
<feature type="region of interest" description="Disordered" evidence="1">
    <location>
        <begin position="413"/>
        <end position="442"/>
    </location>
</feature>
<feature type="region of interest" description="Disordered" evidence="1">
    <location>
        <begin position="45"/>
        <end position="64"/>
    </location>
</feature>
<feature type="compositionally biased region" description="Pro residues" evidence="1">
    <location>
        <begin position="479"/>
        <end position="489"/>
    </location>
</feature>
<feature type="compositionally biased region" description="Low complexity" evidence="1">
    <location>
        <begin position="280"/>
        <end position="289"/>
    </location>
</feature>
<feature type="compositionally biased region" description="Polar residues" evidence="1">
    <location>
        <begin position="454"/>
        <end position="465"/>
    </location>
</feature>
<comment type="caution">
    <text evidence="3">The sequence shown here is derived from an EMBL/GenBank/DDBJ whole genome shotgun (WGS) entry which is preliminary data.</text>
</comment>
<gene>
    <name evidence="3" type="ORF">FAUST_2789</name>
</gene>